<gene>
    <name evidence="3" type="ORF">MKZ38_008647</name>
</gene>
<dbReference type="PANTHER" id="PTHR35392">
    <property type="entry name" value="ZN(II)2CYS6 TRANSCRIPTION FACTOR (EUROFUNG)-RELATED-RELATED"/>
    <property type="match status" value="1"/>
</dbReference>
<dbReference type="CDD" id="cd00067">
    <property type="entry name" value="GAL4"/>
    <property type="match status" value="1"/>
</dbReference>
<feature type="compositionally biased region" description="Low complexity" evidence="2">
    <location>
        <begin position="116"/>
        <end position="143"/>
    </location>
</feature>
<organism evidence="3 4">
    <name type="scientific">Zalerion maritima</name>
    <dbReference type="NCBI Taxonomy" id="339359"/>
    <lineage>
        <taxon>Eukaryota</taxon>
        <taxon>Fungi</taxon>
        <taxon>Dikarya</taxon>
        <taxon>Ascomycota</taxon>
        <taxon>Pezizomycotina</taxon>
        <taxon>Sordariomycetes</taxon>
        <taxon>Lulworthiomycetidae</taxon>
        <taxon>Lulworthiales</taxon>
        <taxon>Lulworthiaceae</taxon>
        <taxon>Zalerion</taxon>
    </lineage>
</organism>
<sequence>MNNNIIKKRRPYCREGHEPLEKSALQDISHHFQQQQQQPLPPSAPSLQHQQPPPSPLDSFPNHQRMIIQQAASILEVPIQSLLDLKESFAHSRQQQQQQQQQPSQQHPPPPPPPSQQQVQESQAPQQYPLSAHPPQHSQQQQPGDSLPQGPQFKRPRLSDSTSDSSAMFFQRHPQTTTGPSQDLQGKSEDQTEGAMVVSQRPYNLPPGALTTVTLSISNCMGNIFCPPFEGSGKLCPIPLNAQTRRAYQLYAEYASPLAGSTNFGYGPNRPYEDSKPPATEQPFDISSSAPSEVPQQGPPTMFTAGPMDDGQLSYLPHYSTMQPTPQGTLTAQPSRAEEMVYAPMESPMGSYFGKHHSGTTESSLDGGSSEGMMHVTNPESAVIAIPPSGIPCQEHSGVPGGALITAPSRQGSVVQHGPPTSQQRFPGDNAPYIYGHNMYSAQQYPGYDVVWPPGGRPPSAKRGPFKNNADREKTAQTRRIGSCIRCRMQRIRCNINDDDERGPCLTCAKVANSKIWRLPCLRYKITDIQLFKPGKQVEGHEWTRRWTEGVVDDIANWESMDVKVIHVSEGFSRDKWVNLEVRKFIPQEGDKLERSWIINGTKRSVIIPPYAICDTHKAKDEYQRYIDETIVDCFNAVLGPSNRLLQRTYRIALARSLNPAISEKERKLLQTTLRLWMSIRLTTRSAIIVGDETLGMSRNIMDATSPIAGKIPLPPVMGAQIDLILINQIQKQWRKDALEMLQDMVQNNKQKTWMTTYLVTYMLLHNTALITAHDASYAEKHGIPRRFAREAMVGKYHEGANVLLAYWHYCNKSVYPFSKQCKDSEFQQLASLDEATMQFIRVTREIVNQEKPYWNHLQAEEESEDDYYFISQMYEENWKPRENLPIGSGPRAR</sequence>
<evidence type="ECO:0000313" key="3">
    <source>
        <dbReference type="EMBL" id="KAJ2907079.1"/>
    </source>
</evidence>
<name>A0AAD5S017_9PEZI</name>
<feature type="compositionally biased region" description="Low complexity" evidence="2">
    <location>
        <begin position="94"/>
        <end position="105"/>
    </location>
</feature>
<feature type="region of interest" description="Disordered" evidence="2">
    <location>
        <begin position="456"/>
        <end position="475"/>
    </location>
</feature>
<dbReference type="GO" id="GO:0008270">
    <property type="term" value="F:zinc ion binding"/>
    <property type="evidence" value="ECO:0007669"/>
    <property type="project" value="InterPro"/>
</dbReference>
<feature type="compositionally biased region" description="Basic residues" evidence="2">
    <location>
        <begin position="1"/>
        <end position="11"/>
    </location>
</feature>
<evidence type="ECO:0000313" key="4">
    <source>
        <dbReference type="Proteomes" id="UP001201980"/>
    </source>
</evidence>
<keyword evidence="4" id="KW-1185">Reference proteome</keyword>
<comment type="caution">
    <text evidence="3">The sequence shown here is derived from an EMBL/GenBank/DDBJ whole genome shotgun (WGS) entry which is preliminary data.</text>
</comment>
<keyword evidence="1" id="KW-0539">Nucleus</keyword>
<dbReference type="AlphaFoldDB" id="A0AAD5S017"/>
<accession>A0AAD5S017</accession>
<dbReference type="Proteomes" id="UP001201980">
    <property type="component" value="Unassembled WGS sequence"/>
</dbReference>
<dbReference type="InterPro" id="IPR052973">
    <property type="entry name" value="Fungal_sec-metab_reg_TF"/>
</dbReference>
<feature type="region of interest" description="Disordered" evidence="2">
    <location>
        <begin position="262"/>
        <end position="308"/>
    </location>
</feature>
<evidence type="ECO:0008006" key="5">
    <source>
        <dbReference type="Google" id="ProtNLM"/>
    </source>
</evidence>
<dbReference type="InterPro" id="IPR001138">
    <property type="entry name" value="Zn2Cys6_DnaBD"/>
</dbReference>
<feature type="compositionally biased region" description="Polar residues" evidence="2">
    <location>
        <begin position="159"/>
        <end position="185"/>
    </location>
</feature>
<feature type="region of interest" description="Disordered" evidence="2">
    <location>
        <begin position="89"/>
        <end position="195"/>
    </location>
</feature>
<protein>
    <recommendedName>
        <fullName evidence="5">Zn(2)-C6 fungal-type domain-containing protein</fullName>
    </recommendedName>
</protein>
<feature type="compositionally biased region" description="Basic and acidic residues" evidence="2">
    <location>
        <begin position="12"/>
        <end position="21"/>
    </location>
</feature>
<reference evidence="3" key="1">
    <citation type="submission" date="2022-07" db="EMBL/GenBank/DDBJ databases">
        <title>Draft genome sequence of Zalerion maritima ATCC 34329, a (micro)plastics degrading marine fungus.</title>
        <authorList>
            <person name="Paco A."/>
            <person name="Goncalves M.F.M."/>
            <person name="Rocha-Santos T.A.P."/>
            <person name="Alves A."/>
        </authorList>
    </citation>
    <scope>NUCLEOTIDE SEQUENCE</scope>
    <source>
        <strain evidence="3">ATCC 34329</strain>
    </source>
</reference>
<evidence type="ECO:0000256" key="2">
    <source>
        <dbReference type="SAM" id="MobiDB-lite"/>
    </source>
</evidence>
<feature type="compositionally biased region" description="Polar residues" evidence="2">
    <location>
        <begin position="285"/>
        <end position="295"/>
    </location>
</feature>
<proteinExistence type="predicted"/>
<dbReference type="GO" id="GO:0000981">
    <property type="term" value="F:DNA-binding transcription factor activity, RNA polymerase II-specific"/>
    <property type="evidence" value="ECO:0007669"/>
    <property type="project" value="InterPro"/>
</dbReference>
<feature type="compositionally biased region" description="Pro residues" evidence="2">
    <location>
        <begin position="106"/>
        <end position="115"/>
    </location>
</feature>
<dbReference type="EMBL" id="JAKWBI020000005">
    <property type="protein sequence ID" value="KAJ2907079.1"/>
    <property type="molecule type" value="Genomic_DNA"/>
</dbReference>
<dbReference type="PANTHER" id="PTHR35392:SF3">
    <property type="entry name" value="ZN(2)-C6 FUNGAL-TYPE DOMAIN-CONTAINING PROTEIN"/>
    <property type="match status" value="1"/>
</dbReference>
<evidence type="ECO:0000256" key="1">
    <source>
        <dbReference type="ARBA" id="ARBA00023242"/>
    </source>
</evidence>
<feature type="region of interest" description="Disordered" evidence="2">
    <location>
        <begin position="1"/>
        <end position="64"/>
    </location>
</feature>